<protein>
    <submittedName>
        <fullName evidence="2">Uncharacterized protein</fullName>
    </submittedName>
</protein>
<keyword evidence="1" id="KW-1133">Transmembrane helix</keyword>
<evidence type="ECO:0000313" key="2">
    <source>
        <dbReference type="EMBL" id="GAA3689533.1"/>
    </source>
</evidence>
<keyword evidence="1" id="KW-0812">Transmembrane</keyword>
<proteinExistence type="predicted"/>
<feature type="transmembrane region" description="Helical" evidence="1">
    <location>
        <begin position="54"/>
        <end position="74"/>
    </location>
</feature>
<accession>A0ABP7CFI0</accession>
<keyword evidence="1" id="KW-0472">Membrane</keyword>
<dbReference type="EMBL" id="BAABDC010000001">
    <property type="protein sequence ID" value="GAA3689533.1"/>
    <property type="molecule type" value="Genomic_DNA"/>
</dbReference>
<feature type="transmembrane region" description="Helical" evidence="1">
    <location>
        <begin position="125"/>
        <end position="144"/>
    </location>
</feature>
<reference evidence="3" key="1">
    <citation type="journal article" date="2019" name="Int. J. Syst. Evol. Microbiol.">
        <title>The Global Catalogue of Microorganisms (GCM) 10K type strain sequencing project: providing services to taxonomists for standard genome sequencing and annotation.</title>
        <authorList>
            <consortium name="The Broad Institute Genomics Platform"/>
            <consortium name="The Broad Institute Genome Sequencing Center for Infectious Disease"/>
            <person name="Wu L."/>
            <person name="Ma J."/>
        </authorList>
    </citation>
    <scope>NUCLEOTIDE SEQUENCE [LARGE SCALE GENOMIC DNA]</scope>
    <source>
        <strain evidence="3">JCM 17125</strain>
    </source>
</reference>
<organism evidence="2 3">
    <name type="scientific">Terrabacter ginsenosidimutans</name>
    <dbReference type="NCBI Taxonomy" id="490575"/>
    <lineage>
        <taxon>Bacteria</taxon>
        <taxon>Bacillati</taxon>
        <taxon>Actinomycetota</taxon>
        <taxon>Actinomycetes</taxon>
        <taxon>Micrococcales</taxon>
        <taxon>Intrasporangiaceae</taxon>
        <taxon>Terrabacter</taxon>
    </lineage>
</organism>
<name>A0ABP7CFI0_9MICO</name>
<dbReference type="RefSeq" id="WP_344940123.1">
    <property type="nucleotide sequence ID" value="NZ_BAABDC010000001.1"/>
</dbReference>
<evidence type="ECO:0000256" key="1">
    <source>
        <dbReference type="SAM" id="Phobius"/>
    </source>
</evidence>
<sequence>MSAPAATRHSTPLSPRAHLLMITFRVWLAEVPLAAVNAFVLMDRVYAPRVGELHAHQIAMATRILLIVVLAYVINRLAPDHRPLSLLAAGAFWMTLWLVFEWGGSLLIGRPVQEILVGWHVEQGYLWPYVLLTYLLAPLLVGVVRSRWARAAHRAPRAQRPRRR</sequence>
<evidence type="ECO:0000313" key="3">
    <source>
        <dbReference type="Proteomes" id="UP001501468"/>
    </source>
</evidence>
<comment type="caution">
    <text evidence="2">The sequence shown here is derived from an EMBL/GenBank/DDBJ whole genome shotgun (WGS) entry which is preliminary data.</text>
</comment>
<feature type="transmembrane region" description="Helical" evidence="1">
    <location>
        <begin position="20"/>
        <end position="42"/>
    </location>
</feature>
<feature type="transmembrane region" description="Helical" evidence="1">
    <location>
        <begin position="86"/>
        <end position="105"/>
    </location>
</feature>
<gene>
    <name evidence="2" type="ORF">GCM10022399_01540</name>
</gene>
<dbReference type="Proteomes" id="UP001501468">
    <property type="component" value="Unassembled WGS sequence"/>
</dbReference>
<keyword evidence="3" id="KW-1185">Reference proteome</keyword>